<name>A0ABU4YD58_9HYPH</name>
<dbReference type="GO" id="GO:0016787">
    <property type="term" value="F:hydrolase activity"/>
    <property type="evidence" value="ECO:0007669"/>
    <property type="project" value="UniProtKB-KW"/>
</dbReference>
<keyword evidence="5" id="KW-0190">Covalent protein-DNA linkage</keyword>
<keyword evidence="4 8" id="KW-0378">Hydrolase</keyword>
<evidence type="ECO:0000313" key="9">
    <source>
        <dbReference type="EMBL" id="MDX8484833.1"/>
    </source>
</evidence>
<dbReference type="Gene3D" id="3.90.1680.20">
    <property type="match status" value="2"/>
</dbReference>
<comment type="similarity">
    <text evidence="1 8">Belongs to the SOS response-associated peptidase family.</text>
</comment>
<evidence type="ECO:0000256" key="7">
    <source>
        <dbReference type="ARBA" id="ARBA00023239"/>
    </source>
</evidence>
<accession>A0ABU4YD58</accession>
<dbReference type="SUPFAM" id="SSF143081">
    <property type="entry name" value="BB1717-like"/>
    <property type="match status" value="1"/>
</dbReference>
<dbReference type="Pfam" id="PF02586">
    <property type="entry name" value="SRAP"/>
    <property type="match status" value="1"/>
</dbReference>
<dbReference type="InterPro" id="IPR036590">
    <property type="entry name" value="SRAP-like"/>
</dbReference>
<keyword evidence="7" id="KW-0456">Lyase</keyword>
<keyword evidence="2 8" id="KW-0645">Protease</keyword>
<keyword evidence="3" id="KW-0227">DNA damage</keyword>
<dbReference type="EC" id="3.4.-.-" evidence="8"/>
<dbReference type="PANTHER" id="PTHR13604">
    <property type="entry name" value="DC12-RELATED"/>
    <property type="match status" value="1"/>
</dbReference>
<evidence type="ECO:0000256" key="2">
    <source>
        <dbReference type="ARBA" id="ARBA00022670"/>
    </source>
</evidence>
<gene>
    <name evidence="9" type="ORF">RFM52_06495</name>
</gene>
<dbReference type="InterPro" id="IPR003738">
    <property type="entry name" value="SRAP"/>
</dbReference>
<dbReference type="RefSeq" id="WP_320295029.1">
    <property type="nucleotide sequence ID" value="NZ_JAVIIU010000003.1"/>
</dbReference>
<reference evidence="9 10" key="1">
    <citation type="submission" date="2023-08" db="EMBL/GenBank/DDBJ databases">
        <title>Implementing the SeqCode for naming new Mesorhizobium species isolated from Vachellia karroo root nodules.</title>
        <authorList>
            <person name="Van Lill M."/>
        </authorList>
    </citation>
    <scope>NUCLEOTIDE SEQUENCE [LARGE SCALE GENOMIC DNA]</scope>
    <source>
        <strain evidence="9 10">VK2B</strain>
    </source>
</reference>
<evidence type="ECO:0000256" key="6">
    <source>
        <dbReference type="ARBA" id="ARBA00023125"/>
    </source>
</evidence>
<dbReference type="EMBL" id="JAVIIV010000003">
    <property type="protein sequence ID" value="MDX8484833.1"/>
    <property type="molecule type" value="Genomic_DNA"/>
</dbReference>
<protein>
    <recommendedName>
        <fullName evidence="8">Abasic site processing protein</fullName>
        <ecNumber evidence="8">3.4.-.-</ecNumber>
    </recommendedName>
</protein>
<keyword evidence="6" id="KW-0238">DNA-binding</keyword>
<organism evidence="9 10">
    <name type="scientific">Mesorhizobium humile</name>
    <dbReference type="NCBI Taxonomy" id="3072313"/>
    <lineage>
        <taxon>Bacteria</taxon>
        <taxon>Pseudomonadati</taxon>
        <taxon>Pseudomonadota</taxon>
        <taxon>Alphaproteobacteria</taxon>
        <taxon>Hyphomicrobiales</taxon>
        <taxon>Phyllobacteriaceae</taxon>
        <taxon>Mesorhizobium</taxon>
    </lineage>
</organism>
<dbReference type="Proteomes" id="UP001280156">
    <property type="component" value="Unassembled WGS sequence"/>
</dbReference>
<evidence type="ECO:0000256" key="8">
    <source>
        <dbReference type="RuleBase" id="RU364100"/>
    </source>
</evidence>
<dbReference type="PANTHER" id="PTHR13604:SF0">
    <property type="entry name" value="ABASIC SITE PROCESSING PROTEIN HMCES"/>
    <property type="match status" value="1"/>
</dbReference>
<evidence type="ECO:0000256" key="5">
    <source>
        <dbReference type="ARBA" id="ARBA00023124"/>
    </source>
</evidence>
<evidence type="ECO:0000313" key="10">
    <source>
        <dbReference type="Proteomes" id="UP001280156"/>
    </source>
</evidence>
<evidence type="ECO:0000256" key="1">
    <source>
        <dbReference type="ARBA" id="ARBA00008136"/>
    </source>
</evidence>
<comment type="caution">
    <text evidence="9">The sequence shown here is derived from an EMBL/GenBank/DDBJ whole genome shotgun (WGS) entry which is preliminary data.</text>
</comment>
<evidence type="ECO:0000256" key="4">
    <source>
        <dbReference type="ARBA" id="ARBA00022801"/>
    </source>
</evidence>
<evidence type="ECO:0000256" key="3">
    <source>
        <dbReference type="ARBA" id="ARBA00022763"/>
    </source>
</evidence>
<sequence>MCNLYNITTSQAAIREWTRAMRDITGNLEPSLDIYPNMPGAVVRNAPDGQRELAKLLWGMPTPAERVKGKVDYGTTNIRNPQYGHWQQYVGVENRCVVPVTSFAEPSPTPNDKDPETRIQRNYWFARSEDRPLFFFAGMWTRWQGVRRVKDGPGDFELYGFLTTKPNALIAPIHEKAMPVILTTREEVETWLTAPWSEARHMQRTAPDDALVIVEKPATQIKFPHAGDAAGGQMSLL</sequence>
<proteinExistence type="inferred from homology"/>
<keyword evidence="10" id="KW-1185">Reference proteome</keyword>